<sequence length="42" mass="4854">MEILCHRQLKKKKTSAISNSKMNIKKATHSFLKSSTFFPQSK</sequence>
<proteinExistence type="predicted"/>
<dbReference type="EMBL" id="GGEC01079451">
    <property type="protein sequence ID" value="MBX59935.1"/>
    <property type="molecule type" value="Transcribed_RNA"/>
</dbReference>
<name>A0A2P2PZ09_RHIMU</name>
<dbReference type="AlphaFoldDB" id="A0A2P2PZ09"/>
<evidence type="ECO:0000313" key="1">
    <source>
        <dbReference type="EMBL" id="MBX59935.1"/>
    </source>
</evidence>
<organism evidence="1">
    <name type="scientific">Rhizophora mucronata</name>
    <name type="common">Asiatic mangrove</name>
    <dbReference type="NCBI Taxonomy" id="61149"/>
    <lineage>
        <taxon>Eukaryota</taxon>
        <taxon>Viridiplantae</taxon>
        <taxon>Streptophyta</taxon>
        <taxon>Embryophyta</taxon>
        <taxon>Tracheophyta</taxon>
        <taxon>Spermatophyta</taxon>
        <taxon>Magnoliopsida</taxon>
        <taxon>eudicotyledons</taxon>
        <taxon>Gunneridae</taxon>
        <taxon>Pentapetalae</taxon>
        <taxon>rosids</taxon>
        <taxon>fabids</taxon>
        <taxon>Malpighiales</taxon>
        <taxon>Rhizophoraceae</taxon>
        <taxon>Rhizophora</taxon>
    </lineage>
</organism>
<accession>A0A2P2PZ09</accession>
<protein>
    <submittedName>
        <fullName evidence="1">Uncharacterized protein</fullName>
    </submittedName>
</protein>
<reference evidence="1" key="1">
    <citation type="submission" date="2018-02" db="EMBL/GenBank/DDBJ databases">
        <title>Rhizophora mucronata_Transcriptome.</title>
        <authorList>
            <person name="Meera S.P."/>
            <person name="Sreeshan A."/>
            <person name="Augustine A."/>
        </authorList>
    </citation>
    <scope>NUCLEOTIDE SEQUENCE</scope>
    <source>
        <tissue evidence="1">Leaf</tissue>
    </source>
</reference>